<name>A0A1H8JQW6_9FLAO</name>
<evidence type="ECO:0000256" key="1">
    <source>
        <dbReference type="SAM" id="SignalP"/>
    </source>
</evidence>
<sequence length="4756" mass="497895">MKKTTFLKVILLAFIFSQSFISYSQTLKPFTPRFDKDIKGDMLLIGNSILNRSTNNRTPNNPYNGDNLNSDFDMQFINIDNGATSGVFNSSSANLVVPNASAPAAPCYKILYAALYWGAVTKGTTPITDIKFKMPTGGYNDVVGTIIHDSGTNVIGTSYPYACYADVTSLVTGAGNPTPEGTYTVANVSSKVGTNGGTGLSAGWSLFIVYEDPKLAAKSITSFDGFSAISSTVNLDIPVTGFRTIPTGPVRAKFAFSSLEGDQGISGDYLTINGSILSAVNNAGTTIRGTNNFFNSSVTYIDPANGKTEDFINRNPASTNTLGYDAGILEINNNGNAVIKNNDISAVIGLRSNQDVYFYYFNAISLEIIEPKIVLTKQVFSDATLTNNIGNANVTLGQELFYAIGFQNIGNDDAENFTIKDILPININFDPNNIIVPNGSGITYVYNAATRTIVFTIPSNLVEKNDPRYIIKFKVQVVPECNDLSDACSDKIQNQAFATYVGVTSDIKVDDQLSLSTFGECYLGTASPTNFLVGVENCIYTKDYQLCGASVVLTAANGYNSYSWSTSATGTPVIGTTQSITVSQTGTYYVNNIANAPCRSIKQVVTVSPSGTTVQNPVIPFADQVVQCPNNGKDLPKIFLCGANATRLINTGVTDAISIVWQKLNEASCTAIGTDDCANEKVDCTWDNIATGSSYTANTSGQFRVVFNYAGGCFNIFYFNVFKNLLNPTATSRDIICNTSGEIIVGGVPTSGYEFSLSASGPFQDSNVFSITTANTYTVYIRQKGIVSNPCLFSVPGIDILQRNFTVSEFISQPLCNGDKGSIKLAANDVRAQYFYSISKSGSLVNAVGPIAASDHTFSNLSSGSYDYEVKTDDGCLKTGTIVLIEPDVLKATVNQTKALTCETGEITVYPIGGTAPYAYYVNGSTTAQYSAVVNTPTAGNYTIRVVDYNGCIANTSITIAAVPKPVYNPTGTNVNCYGDTTGVINFNVTNANGYTLAYSINNGTTYGSSPIISNLAAGTYNTILKYSLNGVDCLDTMKVITITQPSTALTASAGVSELAGCGPAGEGKIRITNPQGGTPTYEYSFDNQTTWTTVNDAYKAPGTYTVYIKDANGCIYPMPNIIIEPEPVAPVIDVNTPVDFNCDGTATSTVTINNPGTASFTYNYYLDGTINPNTTNPNTFLNVPPGTHTVKVEYNLVSVPTYSNLLKEDFGYGDDTTSPGINTAFYCFERQVVATQCKGSTAINDGDYSVTANIVNPFSAWVQPGDHTTQTVPPTPKGRSLVVNIGDQIATSDILYQKVINDIIPNQPINFELYAMNLLKTGNTQVNADLRVALVNAAGVEISWFATGDIPKTQKWEVYPKTPVTLNPGANTTLRFIIRSNKRATSGNDVAIDDIKVFQLPKSCITTRSFTVVVPTGKAFTGSVTGFKNVTCNGLSNGEITISATNFDAVTGYQYSLDNGTTWNTTVLTTSPYTITNLAPNTYTVAIRPVGSTVTACTQKFPPVTIAQPDPIVVNATKTAATCITGATIDARTTTGGTPAYKFELINTLAPLTVTAFPPNGILTNVPPGSYLIKATDANGCNNPTDYGITIDAVPTISAAVDPSTAMCFDPSTGAQINVSITGGTGPFSYQTSLNGGTFSASSATFTTPTFTHTAAVTGNYIFRVTDSNGCFFDTAQQIINAKLTANAPVTTDLDCDVLPGSPDALITGTISGGTAPFTVLLTSGQTTGTLAGPVGNSASFTYTTGDSGVYQFQITDAIGCITNTSATINAKVAVTGNAIVTNETCETLNNGSVTLQALTGVAPFTYNFNSLGFSNTVTYGSLSGSVGGTSYPYQIRDNKGCIFTGTATVFEPTPITLTASITTPYTCDGPATITAAASNGNGGFTYVLTRGATTVASNTTGIFPNLSVAGTYTVTVTDARGCSLTSSPAMVIDALTPPTAMTFTNTAVTCPANKTDITINSVLGGLPALEYRIIAPASAATAYQAGATFAGLDPGVTYRFEVRDAKNCTFAENYSVPLLPTLTASGVVVNNVRCFGESNGSVRYTVGGFGNGTPYSYTIDGLAAGSGTSPATGTTFDILVSGLAAGPRVIVVTNTNTSCTVSASVTVGAPSAALAITAPTISPITCTALTASININTTGGWGFNTYTVTGPSPATTVVTQTTRTFNNLAAGDYTATVTDVNGCSRSINFTIASYTALVVTPTVTNACSVAGNTNEIVATATGGSGTYTYSINTGVAPTGLLLNTFNVAPGNYTITVRDAFGCIDTETVTVSEVLVVTAVRTKDISCSTPQEATIRVTISGGIAPFTYRVKTVPGTYSGGPNAVTGNPFIYTAPGNIGASYEFEITDANGCIRVTNIVNTNTPTPVAASTSITDLTCFQSGNGAVTINPTAGVAPFEYNFNGLGFSSISSYSSLAASPATGYPYVVRDSKGCLFNGNAIVNQPSEIIYTVTPVNMTCSFAIVAGSITVNTITNGNAPFNYTLRNLTTGEVLTHPDLAGASHTFPNLGFGNYEVIVSDNTGCSKTTTGIQVLAPPEDLDINLFTTADCTNGATIIVSINPTVVPPTPNYEFGIYDLAAFPYSSVFLAPDGATSPDNMRRTFTNLTPGVVYTFVVRDNLTGCYYFETAAGAVPPVTTLTSDPIVANNVTCTGTATGSVTFTLDNYNATTVNYEIFRNQTNVSTGITGSVVTAAPSTITTPAGLTPGQYYITFTEVGGTNNGCTSASAVFTITESPVLLDLNVTATKNDNCNVNAGEIVAFANGGTAPYSFILNTSSTAPAANDPLWDSPSTFNVQSGSYYVWVKDNNGCIIGDPVNVLLDPSPVIDLTVLDVCAVEGAFAVDVTLTSPGVGPYKISVNGGDYEDVISFPYPVSGLSSGPQTIVVIDANGCTSNSATVTLTKKLSVIADRTKELDCTTSPDGLITVTVSDGLFTPLDLTPDFRYEVAINGGSYGTPVNFANDVRSFTYTVTTAGTYQFRITDLNNCTVESTIVDVAAIVFPTATATVTPPTCAGATNATLIINASLGVLPYEYSIDGGTNWQDSNEFAGLGAGTINYIVRDNKLCIFNGSENIINPTPVVASIDSVSAFTCSSTNTPNVTVVTVSAAGGAGNYSFSADGINYFPSNSLPADNRYAFNVTDTGAPQNLTFYAKDANDCVSTIPVTIAEFPTLVSAVASLVTKADCTTPTPTEIINVSITGGATPTNFSYQVAIDGGTYGALVPITAGATSFNYNAISIGSFYEFKITDNTTGCSIISNAYTVPVFNTMTVTASAAANVDCATNATGAIEINIGNYTGPYNYIIWLGGVPTAFTGSGNTSTNPFVLPHGLVAGNNYTVVVAQTTYPSCSVTSNPVAITEPVALDLTNLIVYVKNQNCNSTGAVLTVDDATIAGGKRDYTYAFVLNGTGALPPAGDFKPSNTATFTTTQIAPLSDTVEVWVKDANGCTDMVTVNISVDPEPTVTATVASQCASATGYTIDAVGTGVGPLEYSLDGISFGTSDSFNVSSPRDYYVWVKDANDCIVKTAVPVTIFEPLQLQADITTLSTCLNADGLVTLTATGGFIPANYEYSIDGITYGSSNVFGSLAASATPYTFYVRNMASVPVCVKSVDVIMLLPNTAIAFVLDPTPVTCNGGSDGTITVNMDTSTLTVNNNPQYTFTLTGTSITGATVNLGPQPSPLFSGLAASDTNGYTVTVTSGRGCDDTKTVIVDEPDPIVVPTIVPVQFGCITDNTGNLAIITVTGVSGGSGTYKYEFIKEGAPDTQVQFGDSNVYTEGDLKGGSYIVNVYDDKGCVGTTTTAIIIDPYVQLDKVNVTVTRPITCAPKTEDITVSATTIGIGTTNLEYTLVDVIYDPITGVPTTGSIYPAVPNNNGIFTNLPVGNYLITVKNLDTNCEIQGVHYVNEPNTFDLTIDTVVDVTCFSGTNGSVNVTFVDRLITTNPVNGDDAGAFTFTLEDAFGNALPGGTSANAGPITISGLAAGTYTITATLSQSPSCPVIKNFTITGPTAALDITETHTEITCVRGNNDGTIAVTASGGWPGAYEFELVGPTPAQNIAYSAQTEFAGLTAGTYTINVRDSKGCVDFITVTLADPAPIVFTATPSTTLVSCFGDTSATITAGLPVGGSGNYLYSLVTTYTNGTVTTDGPQVSNTFTNLGAGSYQVQVSDSWTCSALSAAIVITEPAKVTASLALATAISCDVDATLTLTASGGTAPYEYSTTSNFGTVIGMTGNTATFSVPVGTYNYYIRDNNGCVSFISNDITIDTVPALVIDVNIQNAVINCKGDDSGVIVATAQGGLGNYVYTLLDGAGNALSFTPVQTSPGNFTNLPAGSYLVNVVSMDCEARTVVPVVITEPDFPLTESNAVTNITCAGEGDGKIVITASGGTGIIKYAISPDLNQFFESNVFDNLKPGTYDYIVQDENGCFIYTTGVVISEPNSIFVTTIVGTEMPEVCAGDADGAFSINVTGGNAPYSVSLDDVNGTYTTGTLVQTQFDFTGLSGSEHVVYVRDANNCTTEHTVILGEAVTLNPQATLNYDCVNNSASNSVTVTVDASNLPADLDYALDGSTVFQASNVFTDVTPGQHTIDVRHSNGCIKQVVFDVVQVDPLTLTLADGGLNEIVATATGGGGNYQYTLDGESYGNQSNFIIYKSGNYTVTVTDINGCTATATRYFEFIDIKIPNVFTPNGDGNNDTWAPTNTINYKDLVFYVYDRYGRKLGSYRESQFWDGKYNGNELPSGDYWYVIKIRDAKDAREFVGHFTLYR</sequence>
<dbReference type="STRING" id="604089.SAMN04487942_1109"/>
<reference evidence="3" key="1">
    <citation type="submission" date="2016-10" db="EMBL/GenBank/DDBJ databases">
        <authorList>
            <person name="Varghese N."/>
            <person name="Submissions S."/>
        </authorList>
    </citation>
    <scope>NUCLEOTIDE SEQUENCE [LARGE SCALE GENOMIC DNA]</scope>
    <source>
        <strain evidence="3">CGMCC 1.8704</strain>
    </source>
</reference>
<dbReference type="Proteomes" id="UP000198657">
    <property type="component" value="Unassembled WGS sequence"/>
</dbReference>
<dbReference type="Pfam" id="PF13585">
    <property type="entry name" value="CHU_C"/>
    <property type="match status" value="1"/>
</dbReference>
<dbReference type="InterPro" id="IPR025667">
    <property type="entry name" value="SprB_repeat"/>
</dbReference>
<evidence type="ECO:0000313" key="2">
    <source>
        <dbReference type="EMBL" id="SEN83144.1"/>
    </source>
</evidence>
<feature type="signal peptide" evidence="1">
    <location>
        <begin position="1"/>
        <end position="24"/>
    </location>
</feature>
<dbReference type="EMBL" id="FODN01000001">
    <property type="protein sequence ID" value="SEN83144.1"/>
    <property type="molecule type" value="Genomic_DNA"/>
</dbReference>
<proteinExistence type="predicted"/>
<protein>
    <submittedName>
        <fullName evidence="2">Gliding motility-associated C-terminal domain-containing protein</fullName>
    </submittedName>
</protein>
<dbReference type="InterPro" id="IPR026341">
    <property type="entry name" value="T9SS_type_B"/>
</dbReference>
<organism evidence="2 3">
    <name type="scientific">Flavobacterium sinopsychrotolerans</name>
    <dbReference type="NCBI Taxonomy" id="604089"/>
    <lineage>
        <taxon>Bacteria</taxon>
        <taxon>Pseudomonadati</taxon>
        <taxon>Bacteroidota</taxon>
        <taxon>Flavobacteriia</taxon>
        <taxon>Flavobacteriales</taxon>
        <taxon>Flavobacteriaceae</taxon>
        <taxon>Flavobacterium</taxon>
    </lineage>
</organism>
<evidence type="ECO:0000313" key="3">
    <source>
        <dbReference type="Proteomes" id="UP000198657"/>
    </source>
</evidence>
<dbReference type="OrthoDB" id="607469at2"/>
<keyword evidence="3" id="KW-1185">Reference proteome</keyword>
<dbReference type="RefSeq" id="WP_091166496.1">
    <property type="nucleotide sequence ID" value="NZ_CBCSFM010000004.1"/>
</dbReference>
<dbReference type="Pfam" id="PF13573">
    <property type="entry name" value="SprB"/>
    <property type="match status" value="8"/>
</dbReference>
<keyword evidence="1" id="KW-0732">Signal</keyword>
<gene>
    <name evidence="2" type="ORF">SAMN04487942_1109</name>
</gene>
<feature type="chain" id="PRO_5011674764" evidence="1">
    <location>
        <begin position="25"/>
        <end position="4756"/>
    </location>
</feature>
<dbReference type="NCBIfam" id="TIGR04131">
    <property type="entry name" value="Bac_Flav_CTERM"/>
    <property type="match status" value="1"/>
</dbReference>
<accession>A0A1H8JQW6</accession>